<name>A0AAT9GFM5_9BACT</name>
<proteinExistence type="predicted"/>
<protein>
    <submittedName>
        <fullName evidence="2">Molybdopterin-dependent oxidoreductase</fullName>
    </submittedName>
</protein>
<gene>
    <name evidence="2" type="ORF">KACHI17_03460</name>
</gene>
<feature type="signal peptide" evidence="1">
    <location>
        <begin position="1"/>
        <end position="18"/>
    </location>
</feature>
<dbReference type="EMBL" id="AP029612">
    <property type="protein sequence ID" value="BFG69465.1"/>
    <property type="molecule type" value="Genomic_DNA"/>
</dbReference>
<feature type="chain" id="PRO_5043950131" evidence="1">
    <location>
        <begin position="19"/>
        <end position="170"/>
    </location>
</feature>
<accession>A0AAT9GFM5</accession>
<dbReference type="RefSeq" id="WP_353549786.1">
    <property type="nucleotide sequence ID" value="NZ_AP029612.1"/>
</dbReference>
<dbReference type="AlphaFoldDB" id="A0AAT9GFM5"/>
<keyword evidence="1" id="KW-0732">Signal</keyword>
<reference evidence="2" key="1">
    <citation type="submission" date="2024-02" db="EMBL/GenBank/DDBJ databases">
        <title>Sediminibacterium planktonica sp. nov. and Sediminibacterium longus sp. nov., isolated from surface lake and river water.</title>
        <authorList>
            <person name="Watanabe K."/>
            <person name="Takemine S."/>
            <person name="Ishii Y."/>
            <person name="Ogata Y."/>
            <person name="Shindo C."/>
            <person name="Suda W."/>
        </authorList>
    </citation>
    <scope>NUCLEOTIDE SEQUENCE</scope>
    <source>
        <strain evidence="2">KACHI17</strain>
    </source>
</reference>
<evidence type="ECO:0000313" key="2">
    <source>
        <dbReference type="EMBL" id="BFG69465.1"/>
    </source>
</evidence>
<organism evidence="2">
    <name type="scientific">Sediminibacterium sp. KACHI17</name>
    <dbReference type="NCBI Taxonomy" id="1751071"/>
    <lineage>
        <taxon>Bacteria</taxon>
        <taxon>Pseudomonadati</taxon>
        <taxon>Bacteroidota</taxon>
        <taxon>Chitinophagia</taxon>
        <taxon>Chitinophagales</taxon>
        <taxon>Chitinophagaceae</taxon>
        <taxon>Sediminibacterium</taxon>
    </lineage>
</organism>
<evidence type="ECO:0000256" key="1">
    <source>
        <dbReference type="SAM" id="SignalP"/>
    </source>
</evidence>
<sequence length="170" mass="18803">MKYSILFMLLFSGKFLVAQHQAKPTDYFVVEGKVKTKLKFTLNDAVAYPSISLDSVVVYNHLVVKKSVLKNVKGVLLKDILAKSSFDINDPKPLSEYYFTCIASDGYKVVFSWNEIFNGPVGKQLIVITEADGINASAASQRIAIISPVDIATGRRYVHGLSKIIVGRVE</sequence>